<evidence type="ECO:0000313" key="2">
    <source>
        <dbReference type="Proteomes" id="UP000307781"/>
    </source>
</evidence>
<name>A0A5R8M1K4_LACZE</name>
<dbReference type="EMBL" id="VBWN01000001">
    <property type="protein sequence ID" value="TLF43466.1"/>
    <property type="molecule type" value="Genomic_DNA"/>
</dbReference>
<organism evidence="1 2">
    <name type="scientific">Lacticaseibacillus zeae</name>
    <name type="common">Lactobacillus zeae</name>
    <dbReference type="NCBI Taxonomy" id="57037"/>
    <lineage>
        <taxon>Bacteria</taxon>
        <taxon>Bacillati</taxon>
        <taxon>Bacillota</taxon>
        <taxon>Bacilli</taxon>
        <taxon>Lactobacillales</taxon>
        <taxon>Lactobacillaceae</taxon>
        <taxon>Lacticaseibacillus</taxon>
    </lineage>
</organism>
<protein>
    <submittedName>
        <fullName evidence="1">Uncharacterized protein</fullName>
    </submittedName>
</protein>
<gene>
    <name evidence="1" type="ORF">FEI14_00855</name>
</gene>
<sequence>MKLKPNLVGRIVAIEFKDSTGAVTLDKWSHAKVTAYTSEYDDEDGESYNIRLDNDPSLYLVYGHEIKSIRVIK</sequence>
<dbReference type="RefSeq" id="WP_010489238.1">
    <property type="nucleotide sequence ID" value="NZ_CP074379.1"/>
</dbReference>
<reference evidence="1 2" key="1">
    <citation type="submission" date="2019-05" db="EMBL/GenBank/DDBJ databases">
        <title>Genome-based reclassification of Lactobacillus casei as Lactobacillus casei subsp. casei. subsp.nov., description of Lactobacillus casei subsp. zeae subsp. nov., and emended description of Lactobacillus casei.</title>
        <authorList>
            <person name="Huang C.-H."/>
        </authorList>
    </citation>
    <scope>NUCLEOTIDE SEQUENCE [LARGE SCALE GENOMIC DNA]</scope>
    <source>
        <strain evidence="1 2">CRBIP24.58</strain>
    </source>
</reference>
<comment type="caution">
    <text evidence="1">The sequence shown here is derived from an EMBL/GenBank/DDBJ whole genome shotgun (WGS) entry which is preliminary data.</text>
</comment>
<evidence type="ECO:0000313" key="1">
    <source>
        <dbReference type="EMBL" id="TLF43466.1"/>
    </source>
</evidence>
<accession>A0A5R8M1K4</accession>
<proteinExistence type="predicted"/>
<dbReference type="Proteomes" id="UP000307781">
    <property type="component" value="Unassembled WGS sequence"/>
</dbReference>
<dbReference type="AlphaFoldDB" id="A0A5R8M1K4"/>